<dbReference type="OrthoDB" id="2663731at2"/>
<keyword evidence="1" id="KW-0472">Membrane</keyword>
<dbReference type="EMBL" id="RZNX01000001">
    <property type="protein sequence ID" value="RUT35850.1"/>
    <property type="molecule type" value="Genomic_DNA"/>
</dbReference>
<feature type="transmembrane region" description="Helical" evidence="1">
    <location>
        <begin position="6"/>
        <end position="24"/>
    </location>
</feature>
<comment type="caution">
    <text evidence="2">The sequence shown here is derived from an EMBL/GenBank/DDBJ whole genome shotgun (WGS) entry which is preliminary data.</text>
</comment>
<reference evidence="2 3" key="1">
    <citation type="submission" date="2018-12" db="EMBL/GenBank/DDBJ databases">
        <authorList>
            <person name="Sun L."/>
            <person name="Chen Z."/>
        </authorList>
    </citation>
    <scope>NUCLEOTIDE SEQUENCE [LARGE SCALE GENOMIC DNA]</scope>
    <source>
        <strain evidence="2 3">3-5-3</strain>
    </source>
</reference>
<keyword evidence="3" id="KW-1185">Reference proteome</keyword>
<evidence type="ECO:0000256" key="1">
    <source>
        <dbReference type="SAM" id="Phobius"/>
    </source>
</evidence>
<evidence type="ECO:0000313" key="2">
    <source>
        <dbReference type="EMBL" id="RUT35850.1"/>
    </source>
</evidence>
<protein>
    <submittedName>
        <fullName evidence="2">Uncharacterized protein</fullName>
    </submittedName>
</protein>
<proteinExistence type="predicted"/>
<keyword evidence="1" id="KW-1133">Transmembrane helix</keyword>
<dbReference type="RefSeq" id="WP_127197547.1">
    <property type="nucleotide sequence ID" value="NZ_RZNX01000001.1"/>
</dbReference>
<gene>
    <name evidence="2" type="ORF">EJP77_02250</name>
</gene>
<organism evidence="2 3">
    <name type="scientific">Paenibacillus zeisoli</name>
    <dbReference type="NCBI Taxonomy" id="2496267"/>
    <lineage>
        <taxon>Bacteria</taxon>
        <taxon>Bacillati</taxon>
        <taxon>Bacillota</taxon>
        <taxon>Bacilli</taxon>
        <taxon>Bacillales</taxon>
        <taxon>Paenibacillaceae</taxon>
        <taxon>Paenibacillus</taxon>
    </lineage>
</organism>
<dbReference type="AlphaFoldDB" id="A0A3S1B965"/>
<evidence type="ECO:0000313" key="3">
    <source>
        <dbReference type="Proteomes" id="UP000272464"/>
    </source>
</evidence>
<keyword evidence="1" id="KW-0812">Transmembrane</keyword>
<name>A0A3S1B965_9BACL</name>
<dbReference type="Proteomes" id="UP000272464">
    <property type="component" value="Unassembled WGS sequence"/>
</dbReference>
<sequence length="176" mass="20430">MKDFRGIFTICLVIFLIIGGFLVYDFTKKPPEPSNYSIRSLTHSENIEELGTFSSNLINVSSPSLYGYLIKSENDEPYLMVVERSYGKDKDVNGYYFKMSKMKEMSQEEKDSLNNLLIYYDGKSILGKNEVILTEKDTSTVKTFYKIDMGDFILWSSGSNDYIKANYKQYDFLRTF</sequence>
<accession>A0A3S1B965</accession>